<protein>
    <submittedName>
        <fullName evidence="1">Uncharacterized protein</fullName>
    </submittedName>
</protein>
<name>A0ACC0P967_RHOML</name>
<gene>
    <name evidence="1" type="ORF">RHMOL_Rhmol04G0361400</name>
</gene>
<proteinExistence type="predicted"/>
<comment type="caution">
    <text evidence="1">The sequence shown here is derived from an EMBL/GenBank/DDBJ whole genome shotgun (WGS) entry which is preliminary data.</text>
</comment>
<dbReference type="Proteomes" id="UP001062846">
    <property type="component" value="Chromosome 4"/>
</dbReference>
<evidence type="ECO:0000313" key="2">
    <source>
        <dbReference type="Proteomes" id="UP001062846"/>
    </source>
</evidence>
<evidence type="ECO:0000313" key="1">
    <source>
        <dbReference type="EMBL" id="KAI8561706.1"/>
    </source>
</evidence>
<keyword evidence="2" id="KW-1185">Reference proteome</keyword>
<sequence>MLVTAASVFLTLVRTLEQKPWNPTGNHHPSTTHFSQIDPANKSSSTSPKQVQLPLSNVVCKHIGGIRNSNPSLLTLPKSILSKPTLLLATISRLDSESISSDSAQTPRCRPPLELSEDYVSETPTRRKNPKVRGV</sequence>
<dbReference type="EMBL" id="CM046391">
    <property type="protein sequence ID" value="KAI8561706.1"/>
    <property type="molecule type" value="Genomic_DNA"/>
</dbReference>
<reference evidence="1" key="1">
    <citation type="submission" date="2022-02" db="EMBL/GenBank/DDBJ databases">
        <title>Plant Genome Project.</title>
        <authorList>
            <person name="Zhang R.-G."/>
        </authorList>
    </citation>
    <scope>NUCLEOTIDE SEQUENCE</scope>
    <source>
        <strain evidence="1">AT1</strain>
    </source>
</reference>
<organism evidence="1 2">
    <name type="scientific">Rhododendron molle</name>
    <name type="common">Chinese azalea</name>
    <name type="synonym">Azalea mollis</name>
    <dbReference type="NCBI Taxonomy" id="49168"/>
    <lineage>
        <taxon>Eukaryota</taxon>
        <taxon>Viridiplantae</taxon>
        <taxon>Streptophyta</taxon>
        <taxon>Embryophyta</taxon>
        <taxon>Tracheophyta</taxon>
        <taxon>Spermatophyta</taxon>
        <taxon>Magnoliopsida</taxon>
        <taxon>eudicotyledons</taxon>
        <taxon>Gunneridae</taxon>
        <taxon>Pentapetalae</taxon>
        <taxon>asterids</taxon>
        <taxon>Ericales</taxon>
        <taxon>Ericaceae</taxon>
        <taxon>Ericoideae</taxon>
        <taxon>Rhodoreae</taxon>
        <taxon>Rhododendron</taxon>
    </lineage>
</organism>
<accession>A0ACC0P967</accession>